<dbReference type="PANTHER" id="PTHR30126:SF2">
    <property type="entry name" value="HTH-TYPE TRANSCRIPTIONAL REGULATOR YJIE"/>
    <property type="match status" value="1"/>
</dbReference>
<keyword evidence="2" id="KW-0805">Transcription regulation</keyword>
<dbReference type="PRINTS" id="PR00039">
    <property type="entry name" value="HTHLYSR"/>
</dbReference>
<proteinExistence type="inferred from homology"/>
<evidence type="ECO:0000256" key="3">
    <source>
        <dbReference type="ARBA" id="ARBA00023125"/>
    </source>
</evidence>
<evidence type="ECO:0000256" key="4">
    <source>
        <dbReference type="ARBA" id="ARBA00023163"/>
    </source>
</evidence>
<dbReference type="RefSeq" id="WP_047763141.1">
    <property type="nucleotide sequence ID" value="NZ_LAQL01000003.1"/>
</dbReference>
<protein>
    <submittedName>
        <fullName evidence="6">LysR family transcriptional regulator</fullName>
    </submittedName>
</protein>
<feature type="domain" description="HTH lysR-type" evidence="5">
    <location>
        <begin position="1"/>
        <end position="58"/>
    </location>
</feature>
<dbReference type="EMBL" id="LAQL01000003">
    <property type="protein sequence ID" value="KLN61804.1"/>
    <property type="molecule type" value="Genomic_DNA"/>
</dbReference>
<dbReference type="Proteomes" id="UP000035444">
    <property type="component" value="Unassembled WGS sequence"/>
</dbReference>
<dbReference type="OrthoDB" id="528082at2"/>
<dbReference type="InterPro" id="IPR005119">
    <property type="entry name" value="LysR_subst-bd"/>
</dbReference>
<dbReference type="Pfam" id="PF03466">
    <property type="entry name" value="LysR_substrate"/>
    <property type="match status" value="1"/>
</dbReference>
<keyword evidence="7" id="KW-1185">Reference proteome</keyword>
<dbReference type="InterPro" id="IPR000847">
    <property type="entry name" value="LysR_HTH_N"/>
</dbReference>
<gene>
    <name evidence="6" type="ORF">WH96_05795</name>
</gene>
<comment type="caution">
    <text evidence="6">The sequence shown here is derived from an EMBL/GenBank/DDBJ whole genome shotgun (WGS) entry which is preliminary data.</text>
</comment>
<dbReference type="STRING" id="1489064.WH96_05795"/>
<name>A0A0H2MGT0_9PROT</name>
<evidence type="ECO:0000313" key="6">
    <source>
        <dbReference type="EMBL" id="KLN61804.1"/>
    </source>
</evidence>
<dbReference type="Pfam" id="PF00126">
    <property type="entry name" value="HTH_1"/>
    <property type="match status" value="1"/>
</dbReference>
<dbReference type="SUPFAM" id="SSF46785">
    <property type="entry name" value="Winged helix' DNA-binding domain"/>
    <property type="match status" value="1"/>
</dbReference>
<dbReference type="PANTHER" id="PTHR30126">
    <property type="entry name" value="HTH-TYPE TRANSCRIPTIONAL REGULATOR"/>
    <property type="match status" value="1"/>
</dbReference>
<dbReference type="GO" id="GO:0000976">
    <property type="term" value="F:transcription cis-regulatory region binding"/>
    <property type="evidence" value="ECO:0007669"/>
    <property type="project" value="TreeGrafter"/>
</dbReference>
<comment type="similarity">
    <text evidence="1">Belongs to the LysR transcriptional regulatory family.</text>
</comment>
<evidence type="ECO:0000256" key="1">
    <source>
        <dbReference type="ARBA" id="ARBA00009437"/>
    </source>
</evidence>
<dbReference type="Gene3D" id="1.10.10.10">
    <property type="entry name" value="Winged helix-like DNA-binding domain superfamily/Winged helix DNA-binding domain"/>
    <property type="match status" value="1"/>
</dbReference>
<keyword evidence="3" id="KW-0238">DNA-binding</keyword>
<dbReference type="InterPro" id="IPR036390">
    <property type="entry name" value="WH_DNA-bd_sf"/>
</dbReference>
<reference evidence="6 7" key="1">
    <citation type="submission" date="2015-03" db="EMBL/GenBank/DDBJ databases">
        <title>Genome Sequence of Kiloniella spongiae MEBiC09566, isolated from a marine sponge.</title>
        <authorList>
            <person name="Shao Z."/>
            <person name="Wang L."/>
            <person name="Li X."/>
        </authorList>
    </citation>
    <scope>NUCLEOTIDE SEQUENCE [LARGE SCALE GENOMIC DNA]</scope>
    <source>
        <strain evidence="6 7">MEBiC09566</strain>
    </source>
</reference>
<dbReference type="GO" id="GO:0003700">
    <property type="term" value="F:DNA-binding transcription factor activity"/>
    <property type="evidence" value="ECO:0007669"/>
    <property type="project" value="InterPro"/>
</dbReference>
<organism evidence="6 7">
    <name type="scientific">Kiloniella spongiae</name>
    <dbReference type="NCBI Taxonomy" id="1489064"/>
    <lineage>
        <taxon>Bacteria</taxon>
        <taxon>Pseudomonadati</taxon>
        <taxon>Pseudomonadota</taxon>
        <taxon>Alphaproteobacteria</taxon>
        <taxon>Rhodospirillales</taxon>
        <taxon>Kiloniellaceae</taxon>
        <taxon>Kiloniella</taxon>
    </lineage>
</organism>
<dbReference type="InterPro" id="IPR036388">
    <property type="entry name" value="WH-like_DNA-bd_sf"/>
</dbReference>
<evidence type="ECO:0000256" key="2">
    <source>
        <dbReference type="ARBA" id="ARBA00023015"/>
    </source>
</evidence>
<dbReference type="PROSITE" id="PS50931">
    <property type="entry name" value="HTH_LYSR"/>
    <property type="match status" value="1"/>
</dbReference>
<dbReference type="AlphaFoldDB" id="A0A0H2MGT0"/>
<accession>A0A0H2MGT0</accession>
<sequence length="294" mass="33341">MDINWLRDFVCLGRTLNFTRAADERNITQSAFSRRIKSLESWIGVPLVDRANFPIRLSHAGEQFLPVAKEAIARLSEARQSIRDQDQGNIKFVRFAVLHTISVHYLAPRIEKLEQSTKDLRIRVISDSLSTCCQLLDEAACEFLLCYRHAEVNPVLDEANFARKDILIDQLIPVAEKKTAELNQWVLPGSRMKPIPYLAYESSSFLGEVVEHIIGNKSAHLDIRYMDGLVEALKRRLITGGGIAWMPYSAIKTELENGTLVSVGGEKWETPLILSLYCAPDKIDTIAKEVWKQF</sequence>
<dbReference type="SUPFAM" id="SSF53850">
    <property type="entry name" value="Periplasmic binding protein-like II"/>
    <property type="match status" value="1"/>
</dbReference>
<keyword evidence="4" id="KW-0804">Transcription</keyword>
<dbReference type="PATRIC" id="fig|1489064.4.peg.2379"/>
<dbReference type="Gene3D" id="3.40.190.10">
    <property type="entry name" value="Periplasmic binding protein-like II"/>
    <property type="match status" value="2"/>
</dbReference>
<evidence type="ECO:0000259" key="5">
    <source>
        <dbReference type="PROSITE" id="PS50931"/>
    </source>
</evidence>
<evidence type="ECO:0000313" key="7">
    <source>
        <dbReference type="Proteomes" id="UP000035444"/>
    </source>
</evidence>